<protein>
    <recommendedName>
        <fullName evidence="1">NAD(P)-binding domain-containing protein</fullName>
    </recommendedName>
</protein>
<dbReference type="RefSeq" id="WP_089712304.1">
    <property type="nucleotide sequence ID" value="NZ_FMAR01000007.1"/>
</dbReference>
<dbReference type="InterPro" id="IPR051606">
    <property type="entry name" value="Polyketide_Oxido-like"/>
</dbReference>
<name>A0A1C4E4F9_9BACT</name>
<dbReference type="PANTHER" id="PTHR43355">
    <property type="entry name" value="FLAVIN REDUCTASE (NADPH)"/>
    <property type="match status" value="1"/>
</dbReference>
<dbReference type="InterPro" id="IPR016040">
    <property type="entry name" value="NAD(P)-bd_dom"/>
</dbReference>
<reference evidence="2 3" key="1">
    <citation type="submission" date="2016-08" db="EMBL/GenBank/DDBJ databases">
        <authorList>
            <person name="Seilhamer J.J."/>
        </authorList>
    </citation>
    <scope>NUCLEOTIDE SEQUENCE [LARGE SCALE GENOMIC DNA]</scope>
    <source>
        <strain evidence="2 3">A37T2</strain>
    </source>
</reference>
<dbReference type="GO" id="GO:0016646">
    <property type="term" value="F:oxidoreductase activity, acting on the CH-NH group of donors, NAD or NADP as acceptor"/>
    <property type="evidence" value="ECO:0007669"/>
    <property type="project" value="TreeGrafter"/>
</dbReference>
<sequence length="214" mass="22998">MKVAIIGASGYIGKEILAEALNRGHQVTAIVRDVTKITDTHPQLTVVKADVLDEVAVAAAVKGNEAVISSYNAGQDASDILDTYGRAIRSILNGVKDAGIHRFLAVSGAGSLEIEPGLQLLDTPEFPELWKAGATATREAFYTIKAQSDLDWTVISPAMNIEPGPRTGVFRLGRDQVVADAKGESRISTKDFAVAVIDELEKPQHIKQRFTLAY</sequence>
<dbReference type="Pfam" id="PF13460">
    <property type="entry name" value="NAD_binding_10"/>
    <property type="match status" value="1"/>
</dbReference>
<gene>
    <name evidence="2" type="ORF">GA0116948_10785</name>
</gene>
<keyword evidence="3" id="KW-1185">Reference proteome</keyword>
<dbReference type="STRING" id="1335309.GA0116948_10785"/>
<dbReference type="OrthoDB" id="9785372at2"/>
<dbReference type="InterPro" id="IPR036291">
    <property type="entry name" value="NAD(P)-bd_dom_sf"/>
</dbReference>
<organism evidence="2 3">
    <name type="scientific">Chitinophaga costaii</name>
    <dbReference type="NCBI Taxonomy" id="1335309"/>
    <lineage>
        <taxon>Bacteria</taxon>
        <taxon>Pseudomonadati</taxon>
        <taxon>Bacteroidota</taxon>
        <taxon>Chitinophagia</taxon>
        <taxon>Chitinophagales</taxon>
        <taxon>Chitinophagaceae</taxon>
        <taxon>Chitinophaga</taxon>
    </lineage>
</organism>
<evidence type="ECO:0000313" key="3">
    <source>
        <dbReference type="Proteomes" id="UP000242818"/>
    </source>
</evidence>
<evidence type="ECO:0000259" key="1">
    <source>
        <dbReference type="Pfam" id="PF13460"/>
    </source>
</evidence>
<dbReference type="Gene3D" id="3.40.50.720">
    <property type="entry name" value="NAD(P)-binding Rossmann-like Domain"/>
    <property type="match status" value="1"/>
</dbReference>
<feature type="domain" description="NAD(P)-binding" evidence="1">
    <location>
        <begin position="7"/>
        <end position="200"/>
    </location>
</feature>
<dbReference type="PANTHER" id="PTHR43355:SF2">
    <property type="entry name" value="FLAVIN REDUCTASE (NADPH)"/>
    <property type="match status" value="1"/>
</dbReference>
<dbReference type="SUPFAM" id="SSF51735">
    <property type="entry name" value="NAD(P)-binding Rossmann-fold domains"/>
    <property type="match status" value="1"/>
</dbReference>
<dbReference type="AlphaFoldDB" id="A0A1C4E4F9"/>
<dbReference type="CDD" id="cd05244">
    <property type="entry name" value="BVR-B_like_SDR_a"/>
    <property type="match status" value="1"/>
</dbReference>
<proteinExistence type="predicted"/>
<evidence type="ECO:0000313" key="2">
    <source>
        <dbReference type="EMBL" id="SCC38547.1"/>
    </source>
</evidence>
<dbReference type="EMBL" id="FMAR01000007">
    <property type="protein sequence ID" value="SCC38547.1"/>
    <property type="molecule type" value="Genomic_DNA"/>
</dbReference>
<accession>A0A1C4E4F9</accession>
<dbReference type="Proteomes" id="UP000242818">
    <property type="component" value="Unassembled WGS sequence"/>
</dbReference>